<dbReference type="InterPro" id="IPR007037">
    <property type="entry name" value="SIP_rossman_dom"/>
</dbReference>
<dbReference type="EMBL" id="CP126970">
    <property type="protein sequence ID" value="WIM71425.1"/>
    <property type="molecule type" value="Genomic_DNA"/>
</dbReference>
<dbReference type="CDD" id="cd06193">
    <property type="entry name" value="siderophore_interacting"/>
    <property type="match status" value="1"/>
</dbReference>
<dbReference type="Pfam" id="PF08021">
    <property type="entry name" value="FAD_binding_9"/>
    <property type="match status" value="1"/>
</dbReference>
<dbReference type="Pfam" id="PF04954">
    <property type="entry name" value="SIP"/>
    <property type="match status" value="1"/>
</dbReference>
<proteinExistence type="predicted"/>
<feature type="domain" description="FAD-binding FR-type" evidence="1">
    <location>
        <begin position="3"/>
        <end position="137"/>
    </location>
</feature>
<evidence type="ECO:0000313" key="2">
    <source>
        <dbReference type="EMBL" id="WIM71425.1"/>
    </source>
</evidence>
<protein>
    <submittedName>
        <fullName evidence="2">Siderophore-interacting protein</fullName>
    </submittedName>
</protein>
<dbReference type="InterPro" id="IPR013113">
    <property type="entry name" value="SIP_FAD-bd"/>
</dbReference>
<organism evidence="2 3">
    <name type="scientific">Corynebacterium suedekumii</name>
    <dbReference type="NCBI Taxonomy" id="3049801"/>
    <lineage>
        <taxon>Bacteria</taxon>
        <taxon>Bacillati</taxon>
        <taxon>Actinomycetota</taxon>
        <taxon>Actinomycetes</taxon>
        <taxon>Mycobacteriales</taxon>
        <taxon>Corynebacteriaceae</taxon>
        <taxon>Corynebacterium</taxon>
    </lineage>
</organism>
<reference evidence="2 3" key="1">
    <citation type="submission" date="2023-05" db="EMBL/GenBank/DDBJ databases">
        <title>Corynebacterium suedekumii sp. nov. and Corynebacterium breve sp. nov. isolated from raw cow's milk.</title>
        <authorList>
            <person name="Baer M.K."/>
            <person name="Mehl L."/>
            <person name="Hellmuth R."/>
            <person name="Marke G."/>
            <person name="Lipski A."/>
        </authorList>
    </citation>
    <scope>NUCLEOTIDE SEQUENCE [LARGE SCALE GENOMIC DNA]</scope>
    <source>
        <strain evidence="2 3">LM112</strain>
    </source>
</reference>
<dbReference type="PANTHER" id="PTHR30157">
    <property type="entry name" value="FERRIC REDUCTASE, NADPH-DEPENDENT"/>
    <property type="match status" value="1"/>
</dbReference>
<dbReference type="InterPro" id="IPR039374">
    <property type="entry name" value="SIP_fam"/>
</dbReference>
<dbReference type="InterPro" id="IPR039261">
    <property type="entry name" value="FNR_nucleotide-bd"/>
</dbReference>
<dbReference type="PANTHER" id="PTHR30157:SF0">
    <property type="entry name" value="NADPH-DEPENDENT FERRIC-CHELATE REDUCTASE"/>
    <property type="match status" value="1"/>
</dbReference>
<keyword evidence="3" id="KW-1185">Reference proteome</keyword>
<dbReference type="SUPFAM" id="SSF63380">
    <property type="entry name" value="Riboflavin synthase domain-like"/>
    <property type="match status" value="1"/>
</dbReference>
<dbReference type="PROSITE" id="PS51384">
    <property type="entry name" value="FAD_FR"/>
    <property type="match status" value="1"/>
</dbReference>
<sequence>MTFRPFRARVHATQRLSPHFLRITLTGEDLRGFRPVGPVLDLRIKLIIPGSSGILPQLDADPDWFTTWSGLPEDERGHMRTYSVRALSTVDGQTRLVVDFALHLGDGDTGPAARWARDARPGDEITVIGPTAGAPAGAGVEFAPGEASDIVLLGDETAAPAIARILEDLPATARGRALIEVPTRADVLAVDSPAGFAVSWLPRHGGEHGHALLSRLGLAPGGEGTDDASAAQALVWETPGFSAAGEPVDVDTRGADGTYWWIAGESGMVTALRRHLVKERGVARSQVAFMGYWKRGVAMRG</sequence>
<name>A0ABY8VRM9_9CORY</name>
<gene>
    <name evidence="2" type="ORF">QP029_06530</name>
</gene>
<dbReference type="Proteomes" id="UP001238805">
    <property type="component" value="Chromosome"/>
</dbReference>
<dbReference type="InterPro" id="IPR017938">
    <property type="entry name" value="Riboflavin_synthase-like_b-brl"/>
</dbReference>
<dbReference type="InterPro" id="IPR017927">
    <property type="entry name" value="FAD-bd_FR_type"/>
</dbReference>
<evidence type="ECO:0000259" key="1">
    <source>
        <dbReference type="PROSITE" id="PS51384"/>
    </source>
</evidence>
<evidence type="ECO:0000313" key="3">
    <source>
        <dbReference type="Proteomes" id="UP001238805"/>
    </source>
</evidence>
<dbReference type="Gene3D" id="3.40.50.80">
    <property type="entry name" value="Nucleotide-binding domain of ferredoxin-NADP reductase (FNR) module"/>
    <property type="match status" value="1"/>
</dbReference>
<dbReference type="Gene3D" id="2.40.30.10">
    <property type="entry name" value="Translation factors"/>
    <property type="match status" value="1"/>
</dbReference>
<dbReference type="RefSeq" id="WP_284875996.1">
    <property type="nucleotide sequence ID" value="NZ_CP126970.1"/>
</dbReference>
<accession>A0ABY8VRM9</accession>